<dbReference type="InterPro" id="IPR036237">
    <property type="entry name" value="Xyl_isomerase-like_sf"/>
</dbReference>
<dbReference type="Pfam" id="PF01261">
    <property type="entry name" value="AP_endonuc_2"/>
    <property type="match status" value="1"/>
</dbReference>
<dbReference type="EMBL" id="SJPJ01000001">
    <property type="protein sequence ID" value="TWT82488.1"/>
    <property type="molecule type" value="Genomic_DNA"/>
</dbReference>
<proteinExistence type="predicted"/>
<dbReference type="InterPro" id="IPR013022">
    <property type="entry name" value="Xyl_isomerase-like_TIM-brl"/>
</dbReference>
<dbReference type="AlphaFoldDB" id="A0A5C5Z597"/>
<protein>
    <submittedName>
        <fullName evidence="2">Inosose dehydratase</fullName>
        <ecNumber evidence="2">4.2.1.44</ecNumber>
    </submittedName>
</protein>
<keyword evidence="3" id="KW-1185">Reference proteome</keyword>
<dbReference type="PANTHER" id="PTHR12110">
    <property type="entry name" value="HYDROXYPYRUVATE ISOMERASE"/>
    <property type="match status" value="1"/>
</dbReference>
<evidence type="ECO:0000313" key="3">
    <source>
        <dbReference type="Proteomes" id="UP000315010"/>
    </source>
</evidence>
<sequence>MNHPNVHSSSVCLSRRNLVKASAIAGFAAMLARPLEAFAANAPYLDRIGLQLYTVRNQMSEDAEVTLSAIAKAGYQQVELMSIDEDAIKIAGIARDNGMMVHSAFMDWKAIADPTAKGVTSVDKSIELAERLGLRHIVFGYIGKQNRDTLEKCQRIADASNEAASKAHDAGMRMCYHNHSFEFAKFEGNDQTPYDVFMERFDPELMEFELDVFWVKIGGKDPLAMMNQLGKRISQVHLKDLKDGVGTINDEGKVPADAFKELGNGTIDMRQIVDLAKKIGVAECHVEQDQSPNPIESIRTSISHLQSL</sequence>
<dbReference type="InterPro" id="IPR050312">
    <property type="entry name" value="IolE/XylAMocC-like"/>
</dbReference>
<name>A0A5C5Z597_9BACT</name>
<dbReference type="EC" id="4.2.1.44" evidence="2"/>
<dbReference type="Proteomes" id="UP000315010">
    <property type="component" value="Unassembled WGS sequence"/>
</dbReference>
<dbReference type="SUPFAM" id="SSF51658">
    <property type="entry name" value="Xylose isomerase-like"/>
    <property type="match status" value="1"/>
</dbReference>
<dbReference type="RefSeq" id="WP_146399006.1">
    <property type="nucleotide sequence ID" value="NZ_SJPJ01000001.1"/>
</dbReference>
<dbReference type="OrthoDB" id="9798407at2"/>
<dbReference type="GO" id="GO:0050114">
    <property type="term" value="F:myo-inosose-2 dehydratase activity"/>
    <property type="evidence" value="ECO:0007669"/>
    <property type="project" value="UniProtKB-EC"/>
</dbReference>
<gene>
    <name evidence="2" type="primary">iolE_5</name>
    <name evidence="2" type="ORF">CA13_39510</name>
</gene>
<dbReference type="PROSITE" id="PS51318">
    <property type="entry name" value="TAT"/>
    <property type="match status" value="1"/>
</dbReference>
<keyword evidence="2" id="KW-0456">Lyase</keyword>
<organism evidence="2 3">
    <name type="scientific">Novipirellula herctigrandis</name>
    <dbReference type="NCBI Taxonomy" id="2527986"/>
    <lineage>
        <taxon>Bacteria</taxon>
        <taxon>Pseudomonadati</taxon>
        <taxon>Planctomycetota</taxon>
        <taxon>Planctomycetia</taxon>
        <taxon>Pirellulales</taxon>
        <taxon>Pirellulaceae</taxon>
        <taxon>Novipirellula</taxon>
    </lineage>
</organism>
<dbReference type="InterPro" id="IPR006311">
    <property type="entry name" value="TAT_signal"/>
</dbReference>
<evidence type="ECO:0000313" key="2">
    <source>
        <dbReference type="EMBL" id="TWT82488.1"/>
    </source>
</evidence>
<dbReference type="Gene3D" id="3.20.20.150">
    <property type="entry name" value="Divalent-metal-dependent TIM barrel enzymes"/>
    <property type="match status" value="1"/>
</dbReference>
<reference evidence="2 3" key="1">
    <citation type="submission" date="2019-02" db="EMBL/GenBank/DDBJ databases">
        <title>Deep-cultivation of Planctomycetes and their phenomic and genomic characterization uncovers novel biology.</title>
        <authorList>
            <person name="Wiegand S."/>
            <person name="Jogler M."/>
            <person name="Boedeker C."/>
            <person name="Pinto D."/>
            <person name="Vollmers J."/>
            <person name="Rivas-Marin E."/>
            <person name="Kohn T."/>
            <person name="Peeters S.H."/>
            <person name="Heuer A."/>
            <person name="Rast P."/>
            <person name="Oberbeckmann S."/>
            <person name="Bunk B."/>
            <person name="Jeske O."/>
            <person name="Meyerdierks A."/>
            <person name="Storesund J.E."/>
            <person name="Kallscheuer N."/>
            <person name="Luecker S."/>
            <person name="Lage O.M."/>
            <person name="Pohl T."/>
            <person name="Merkel B.J."/>
            <person name="Hornburger P."/>
            <person name="Mueller R.-W."/>
            <person name="Bruemmer F."/>
            <person name="Labrenz M."/>
            <person name="Spormann A.M."/>
            <person name="Op Den Camp H."/>
            <person name="Overmann J."/>
            <person name="Amann R."/>
            <person name="Jetten M.S.M."/>
            <person name="Mascher T."/>
            <person name="Medema M.H."/>
            <person name="Devos D.P."/>
            <person name="Kaster A.-K."/>
            <person name="Ovreas L."/>
            <person name="Rohde M."/>
            <person name="Galperin M.Y."/>
            <person name="Jogler C."/>
        </authorList>
    </citation>
    <scope>NUCLEOTIDE SEQUENCE [LARGE SCALE GENOMIC DNA]</scope>
    <source>
        <strain evidence="2 3">CA13</strain>
    </source>
</reference>
<comment type="caution">
    <text evidence="2">The sequence shown here is derived from an EMBL/GenBank/DDBJ whole genome shotgun (WGS) entry which is preliminary data.</text>
</comment>
<evidence type="ECO:0000259" key="1">
    <source>
        <dbReference type="Pfam" id="PF01261"/>
    </source>
</evidence>
<dbReference type="PANTHER" id="PTHR12110:SF41">
    <property type="entry name" value="INOSOSE DEHYDRATASE"/>
    <property type="match status" value="1"/>
</dbReference>
<accession>A0A5C5Z597</accession>
<feature type="domain" description="Xylose isomerase-like TIM barrel" evidence="1">
    <location>
        <begin position="68"/>
        <end position="307"/>
    </location>
</feature>